<dbReference type="RefSeq" id="WP_344067238.1">
    <property type="nucleotide sequence ID" value="NZ_BAAAOH010000001.1"/>
</dbReference>
<evidence type="ECO:0000313" key="3">
    <source>
        <dbReference type="Proteomes" id="UP001500326"/>
    </source>
</evidence>
<accession>A0ABP5EGZ5</accession>
<evidence type="ECO:0000313" key="2">
    <source>
        <dbReference type="EMBL" id="GAA1996274.1"/>
    </source>
</evidence>
<proteinExistence type="predicted"/>
<dbReference type="Proteomes" id="UP001500326">
    <property type="component" value="Unassembled WGS sequence"/>
</dbReference>
<dbReference type="InterPro" id="IPR006531">
    <property type="entry name" value="Gp5/Vgr_OB"/>
</dbReference>
<protein>
    <recommendedName>
        <fullName evidence="1">Gp5/Type VI secretion system Vgr protein OB-fold domain-containing protein</fullName>
    </recommendedName>
</protein>
<name>A0ABP5EGZ5_9MICO</name>
<reference evidence="3" key="1">
    <citation type="journal article" date="2019" name="Int. J. Syst. Evol. Microbiol.">
        <title>The Global Catalogue of Microorganisms (GCM) 10K type strain sequencing project: providing services to taxonomists for standard genome sequencing and annotation.</title>
        <authorList>
            <consortium name="The Broad Institute Genomics Platform"/>
            <consortium name="The Broad Institute Genome Sequencing Center for Infectious Disease"/>
            <person name="Wu L."/>
            <person name="Ma J."/>
        </authorList>
    </citation>
    <scope>NUCLEOTIDE SEQUENCE [LARGE SCALE GENOMIC DNA]</scope>
    <source>
        <strain evidence="3">JCM 14902</strain>
    </source>
</reference>
<keyword evidence="3" id="KW-1185">Reference proteome</keyword>
<dbReference type="SUPFAM" id="SSF69255">
    <property type="entry name" value="gp5 N-terminal domain-like"/>
    <property type="match status" value="1"/>
</dbReference>
<sequence length="223" mass="23725">MGLPEPADGQGPRFFGVYPALVTKITDDPAHLGRVQVKYPSLGTEGDRDVRGWATLCSPYADKDQGLQIMPEVDSEVVVAFEAGDFRRGYIVGAAWNGKAGQPESPASPNNIRVLRTREDSRLEFDDTAGSPKISITTKSGHKVVLNEAPQEITITHINGCKITLNASGGIDITANTVVKVSAPSLKVDAPTSTFTGIIKCLALETDVSVKSPVYSSGVGNLW</sequence>
<organism evidence="2 3">
    <name type="scientific">Microbacterium pumilum</name>
    <dbReference type="NCBI Taxonomy" id="344165"/>
    <lineage>
        <taxon>Bacteria</taxon>
        <taxon>Bacillati</taxon>
        <taxon>Actinomycetota</taxon>
        <taxon>Actinomycetes</taxon>
        <taxon>Micrococcales</taxon>
        <taxon>Microbacteriaceae</taxon>
        <taxon>Microbacterium</taxon>
    </lineage>
</organism>
<comment type="caution">
    <text evidence="2">The sequence shown here is derived from an EMBL/GenBank/DDBJ whole genome shotgun (WGS) entry which is preliminary data.</text>
</comment>
<gene>
    <name evidence="2" type="ORF">GCM10009777_36280</name>
</gene>
<feature type="domain" description="Gp5/Type VI secretion system Vgr protein OB-fold" evidence="1">
    <location>
        <begin position="18"/>
        <end position="96"/>
    </location>
</feature>
<dbReference type="InterPro" id="IPR037026">
    <property type="entry name" value="Vgr_OB-fold_dom_sf"/>
</dbReference>
<dbReference type="Gene3D" id="2.40.50.230">
    <property type="entry name" value="Gp5 N-terminal domain"/>
    <property type="match status" value="1"/>
</dbReference>
<dbReference type="Pfam" id="PF04717">
    <property type="entry name" value="Phage_base_V"/>
    <property type="match status" value="1"/>
</dbReference>
<evidence type="ECO:0000259" key="1">
    <source>
        <dbReference type="Pfam" id="PF04717"/>
    </source>
</evidence>
<dbReference type="EMBL" id="BAAAOH010000001">
    <property type="protein sequence ID" value="GAA1996274.1"/>
    <property type="molecule type" value="Genomic_DNA"/>
</dbReference>